<evidence type="ECO:0000259" key="4">
    <source>
        <dbReference type="Pfam" id="PF04118"/>
    </source>
</evidence>
<dbReference type="PANTHER" id="PTHR14042:SF24">
    <property type="entry name" value="PROTEIN DOPEY-1 HOMOLOG"/>
    <property type="match status" value="1"/>
</dbReference>
<organism evidence="6 7">
    <name type="scientific">Bursaphelenchus xylophilus</name>
    <name type="common">Pinewood nematode worm</name>
    <name type="synonym">Aphelenchoides xylophilus</name>
    <dbReference type="NCBI Taxonomy" id="6326"/>
    <lineage>
        <taxon>Eukaryota</taxon>
        <taxon>Metazoa</taxon>
        <taxon>Ecdysozoa</taxon>
        <taxon>Nematoda</taxon>
        <taxon>Chromadorea</taxon>
        <taxon>Rhabditida</taxon>
        <taxon>Tylenchina</taxon>
        <taxon>Tylenchomorpha</taxon>
        <taxon>Aphelenchoidea</taxon>
        <taxon>Aphelenchoididae</taxon>
        <taxon>Bursaphelenchus</taxon>
    </lineage>
</organism>
<feature type="domain" description="DOP1-like TPR" evidence="5">
    <location>
        <begin position="853"/>
        <end position="1047"/>
    </location>
</feature>
<proteinExistence type="inferred from homology"/>
<evidence type="ECO:0000256" key="3">
    <source>
        <dbReference type="ARBA" id="ARBA00046326"/>
    </source>
</evidence>
<comment type="similarity">
    <text evidence="3">Belongs to the DOP1 family.</text>
</comment>
<evidence type="ECO:0000313" key="7">
    <source>
        <dbReference type="WBParaSite" id="BXY_0678600.1"/>
    </source>
</evidence>
<dbReference type="WBParaSite" id="BXY_0678600.1">
    <property type="protein sequence ID" value="BXY_0678600.1"/>
    <property type="gene ID" value="BXY_0678600"/>
</dbReference>
<keyword evidence="1" id="KW-0813">Transport</keyword>
<dbReference type="eggNOG" id="KOG3613">
    <property type="taxonomic scope" value="Eukaryota"/>
</dbReference>
<protein>
    <submittedName>
        <fullName evidence="7">Dopey_N domain-containing protein</fullName>
    </submittedName>
</protein>
<dbReference type="GO" id="GO:0005802">
    <property type="term" value="C:trans-Golgi network"/>
    <property type="evidence" value="ECO:0007669"/>
    <property type="project" value="TreeGrafter"/>
</dbReference>
<reference evidence="7" key="1">
    <citation type="submission" date="2016-11" db="UniProtKB">
        <authorList>
            <consortium name="WormBaseParasite"/>
        </authorList>
    </citation>
    <scope>IDENTIFICATION</scope>
</reference>
<dbReference type="GO" id="GO:0006895">
    <property type="term" value="P:Golgi to endosome transport"/>
    <property type="evidence" value="ECO:0007669"/>
    <property type="project" value="InterPro"/>
</dbReference>
<dbReference type="InterPro" id="IPR007249">
    <property type="entry name" value="DOP1_N"/>
</dbReference>
<evidence type="ECO:0000256" key="2">
    <source>
        <dbReference type="ARBA" id="ARBA00022927"/>
    </source>
</evidence>
<dbReference type="Pfam" id="PF04118">
    <property type="entry name" value="Dopey_N"/>
    <property type="match status" value="1"/>
</dbReference>
<dbReference type="InterPro" id="IPR056459">
    <property type="entry name" value="TPR_DOP1"/>
</dbReference>
<name>A0A1I7S1B1_BURXY</name>
<dbReference type="GO" id="GO:0015031">
    <property type="term" value="P:protein transport"/>
    <property type="evidence" value="ECO:0007669"/>
    <property type="project" value="UniProtKB-KW"/>
</dbReference>
<sequence>MTSVHPLEPTNNSTKYRNYAASVDKALKAFEYTNDWADLIASLGKLCKVFQSHARSFDDIPKTVTVAKRLSQCLHPALPSGVHLKTLDTYKQVFSVLGQSDKLARCLYLFTIGLFPLMDNCGIKVKLELMSVFEKFLLPLGPKIRPALPGFIAAILFALEEGTDFYNPAIELLDQVMESSGPLSFYACLWQAVRGSPAVRLPALIFVNSKFDKRKPIDDQLAVISGGSLHADYMTDALCAVAEDPGNPLVQRNLLDFLCTAIPLNSAHVAQSDLVQILKRCLFVVLRRDMSLNRRLYQWLLNRQSDGAQPALGGAEELTDLDFFYTYSIPLIRLAIADFLPQQTVEIPVNTSPLPLSDSWKDHRNFQVQFTEVRLCRLLHYFLDRPELGTPILRETLLMFLEYACRRDIEMVRELQTSCEQTDPSFSFGTLWESWSQNDTSLDEGEKERRLDEIRKTFNSLLTSLEPNFLWDYLGDLFLKLLQPLPYKTDLSDEEEASLTIEERDKRQFEESKRKEHLMLYPLMIVFCVKNVRLDAHEDIRNRHISSLLKRILDAIDEKGCETFSRDNVVALLCVCRRLLAEIGQNAALLEPESSTTIEKEDDTLKDDTLNDSRISKVVINKKIEDQKVVEDCSESCKNLTVQICNWPEKATQTFLLKPFIPEAEMHKLEESGFFKKSALILWSHLEEQSQNVNALTVSKLLLRLHSRRSQERSSEVEEIIVQDLTSNNRLTSLRAAVKFRVMWALNRDQEETVDPSPKPLNKVVMVFLGFMAYENKNVEVRDVAYTWFSECAECGDLHKILQVRLGRRIFWVELGDFEGFLESQKDFERLFDPTELPNLTSPGDAKQPLLDETHAHMLLYAESPRVVDLSRAEEIFRIMSALLKNNTESKLGKMIVACMLFTNTAQLQQNPASAGCAQQLLEALARHYKHIQGKGFWGDDESPKSESAQNEKARNPTFFEIFCTILLYFLRSYYLNSPTTTVSKQDLERSIKCKIVAMECFSELLRVVNELIREFKCREFVNFVQQSYRLSRTQRVVISLMLTMVPAPPNQKSWR</sequence>
<accession>A0A1I7S1B1</accession>
<dbReference type="PANTHER" id="PTHR14042">
    <property type="entry name" value="DOPEY-RELATED"/>
    <property type="match status" value="1"/>
</dbReference>
<dbReference type="GO" id="GO:0005768">
    <property type="term" value="C:endosome"/>
    <property type="evidence" value="ECO:0007669"/>
    <property type="project" value="TreeGrafter"/>
</dbReference>
<dbReference type="AlphaFoldDB" id="A0A1I7S1B1"/>
<dbReference type="InterPro" id="IPR040314">
    <property type="entry name" value="DOP1"/>
</dbReference>
<keyword evidence="2" id="KW-0653">Protein transport</keyword>
<dbReference type="Pfam" id="PF24601">
    <property type="entry name" value="TPR_DOP1"/>
    <property type="match status" value="1"/>
</dbReference>
<dbReference type="GO" id="GO:0005829">
    <property type="term" value="C:cytosol"/>
    <property type="evidence" value="ECO:0007669"/>
    <property type="project" value="GOC"/>
</dbReference>
<evidence type="ECO:0000313" key="6">
    <source>
        <dbReference type="Proteomes" id="UP000095284"/>
    </source>
</evidence>
<feature type="domain" description="DOP1 N-terminal" evidence="4">
    <location>
        <begin position="14"/>
        <end position="304"/>
    </location>
</feature>
<evidence type="ECO:0000256" key="1">
    <source>
        <dbReference type="ARBA" id="ARBA00022448"/>
    </source>
</evidence>
<dbReference type="Proteomes" id="UP000095284">
    <property type="component" value="Unplaced"/>
</dbReference>
<evidence type="ECO:0000259" key="5">
    <source>
        <dbReference type="Pfam" id="PF24601"/>
    </source>
</evidence>